<reference evidence="9" key="1">
    <citation type="journal article" date="2019" name="Int. J. Syst. Evol. Microbiol.">
        <title>The Global Catalogue of Microorganisms (GCM) 10K type strain sequencing project: providing services to taxonomists for standard genome sequencing and annotation.</title>
        <authorList>
            <consortium name="The Broad Institute Genomics Platform"/>
            <consortium name="The Broad Institute Genome Sequencing Center for Infectious Disease"/>
            <person name="Wu L."/>
            <person name="Ma J."/>
        </authorList>
    </citation>
    <scope>NUCLEOTIDE SEQUENCE [LARGE SCALE GENOMIC DNA]</scope>
    <source>
        <strain evidence="9">CCUG 56042</strain>
    </source>
</reference>
<keyword evidence="9" id="KW-1185">Reference proteome</keyword>
<accession>A0ABW0JEV4</accession>
<feature type="domain" description="Metallo-beta-lactamase" evidence="7">
    <location>
        <begin position="51"/>
        <end position="276"/>
    </location>
</feature>
<evidence type="ECO:0000313" key="8">
    <source>
        <dbReference type="EMBL" id="MFC5431523.1"/>
    </source>
</evidence>
<dbReference type="EMBL" id="JBHSMP010000037">
    <property type="protein sequence ID" value="MFC5431523.1"/>
    <property type="molecule type" value="Genomic_DNA"/>
</dbReference>
<evidence type="ECO:0000256" key="5">
    <source>
        <dbReference type="ARBA" id="ARBA00022905"/>
    </source>
</evidence>
<dbReference type="RefSeq" id="WP_377714814.1">
    <property type="nucleotide sequence ID" value="NZ_JBHSMP010000037.1"/>
</dbReference>
<organism evidence="8 9">
    <name type="scientific">Paraburkholderia denitrificans</name>
    <dbReference type="NCBI Taxonomy" id="694025"/>
    <lineage>
        <taxon>Bacteria</taxon>
        <taxon>Pseudomonadati</taxon>
        <taxon>Pseudomonadota</taxon>
        <taxon>Betaproteobacteria</taxon>
        <taxon>Burkholderiales</taxon>
        <taxon>Burkholderiaceae</taxon>
        <taxon>Paraburkholderia</taxon>
    </lineage>
</organism>
<protein>
    <recommendedName>
        <fullName evidence="3 6">Coenzyme PQQ synthesis protein B</fullName>
    </recommendedName>
    <alternativeName>
        <fullName evidence="6">Pyrroloquinoline quinone biosynthesis protein B</fullName>
    </alternativeName>
</protein>
<sequence length="309" mass="33368">MKIKVLGSSAGGGFPQWNCNCPRCDGVRRGTIKASRRTQSSIAVTSNGDDWLLVNASPDVLAQIAANPELQPARQIRDTGIAAVLTIDAQIDHVTGLLMLRERSTPLPLYTTDAVWQDLCTGFPIGPILSHYCGIEHRRIALDGTPLALDALPGVQIDALPLTSKAPPYSPHRQSPERGDNLGLVLTNRATGKRAFYAPGLGEIDGALLDVMRSVDLLLVDGTMWTHDEMIRLGLSKHTAMDMGHLPQCSTGGEDGMLDILDSIVRAGVRKVLVHINNTNPILVEDGPERRALDARGIEVAYDGMTFEL</sequence>
<evidence type="ECO:0000256" key="4">
    <source>
        <dbReference type="ARBA" id="ARBA00022448"/>
    </source>
</evidence>
<dbReference type="PANTHER" id="PTHR42663:SF7">
    <property type="entry name" value="COENZYME PQQ SYNTHESIS PROTEIN B"/>
    <property type="match status" value="1"/>
</dbReference>
<comment type="caution">
    <text evidence="8">The sequence shown here is derived from an EMBL/GenBank/DDBJ whole genome shotgun (WGS) entry which is preliminary data.</text>
</comment>
<dbReference type="HAMAP" id="MF_00653">
    <property type="entry name" value="PQQ_syn_PqqB"/>
    <property type="match status" value="1"/>
</dbReference>
<keyword evidence="5 6" id="KW-0884">PQQ biosynthesis</keyword>
<gene>
    <name evidence="6 8" type="primary">pqqB</name>
    <name evidence="8" type="ORF">ACFPTO_22355</name>
</gene>
<keyword evidence="4 6" id="KW-0813">Transport</keyword>
<comment type="pathway">
    <text evidence="1 6">Cofactor biosynthesis; pyrroloquinoline quinone biosynthesis.</text>
</comment>
<dbReference type="Proteomes" id="UP001596103">
    <property type="component" value="Unassembled WGS sequence"/>
</dbReference>
<dbReference type="Pfam" id="PF12706">
    <property type="entry name" value="Lactamase_B_2"/>
    <property type="match status" value="1"/>
</dbReference>
<comment type="similarity">
    <text evidence="2 6">Belongs to the PqqB family.</text>
</comment>
<name>A0ABW0JEV4_9BURK</name>
<evidence type="ECO:0000313" key="9">
    <source>
        <dbReference type="Proteomes" id="UP001596103"/>
    </source>
</evidence>
<comment type="function">
    <text evidence="6">May be involved in the transport of PQQ or its precursor to the periplasm.</text>
</comment>
<dbReference type="InterPro" id="IPR001279">
    <property type="entry name" value="Metallo-B-lactamas"/>
</dbReference>
<evidence type="ECO:0000256" key="1">
    <source>
        <dbReference type="ARBA" id="ARBA00004886"/>
    </source>
</evidence>
<dbReference type="CDD" id="cd16274">
    <property type="entry name" value="PQQB-like_MBL-fold"/>
    <property type="match status" value="1"/>
</dbReference>
<dbReference type="InterPro" id="IPR011842">
    <property type="entry name" value="PQQ_synth_PqqB"/>
</dbReference>
<evidence type="ECO:0000259" key="7">
    <source>
        <dbReference type="Pfam" id="PF12706"/>
    </source>
</evidence>
<dbReference type="PANTHER" id="PTHR42663">
    <property type="entry name" value="HYDROLASE C777.06C-RELATED-RELATED"/>
    <property type="match status" value="1"/>
</dbReference>
<evidence type="ECO:0000256" key="2">
    <source>
        <dbReference type="ARBA" id="ARBA00008481"/>
    </source>
</evidence>
<dbReference type="Gene3D" id="3.60.15.10">
    <property type="entry name" value="Ribonuclease Z/Hydroxyacylglutathione hydrolase-like"/>
    <property type="match status" value="1"/>
</dbReference>
<proteinExistence type="inferred from homology"/>
<dbReference type="SUPFAM" id="SSF56281">
    <property type="entry name" value="Metallo-hydrolase/oxidoreductase"/>
    <property type="match status" value="1"/>
</dbReference>
<evidence type="ECO:0000256" key="6">
    <source>
        <dbReference type="HAMAP-Rule" id="MF_00653"/>
    </source>
</evidence>
<dbReference type="InterPro" id="IPR036866">
    <property type="entry name" value="RibonucZ/Hydroxyglut_hydro"/>
</dbReference>
<dbReference type="NCBIfam" id="TIGR02108">
    <property type="entry name" value="PQQ_syn_pqqB"/>
    <property type="match status" value="1"/>
</dbReference>
<evidence type="ECO:0000256" key="3">
    <source>
        <dbReference type="ARBA" id="ARBA00015084"/>
    </source>
</evidence>